<dbReference type="RefSeq" id="WP_183367313.1">
    <property type="nucleotide sequence ID" value="NZ_JACIEZ010000007.1"/>
</dbReference>
<keyword evidence="1 2" id="KW-0238">DNA-binding</keyword>
<evidence type="ECO:0000313" key="5">
    <source>
        <dbReference type="Proteomes" id="UP000528286"/>
    </source>
</evidence>
<dbReference type="InterPro" id="IPR009057">
    <property type="entry name" value="Homeodomain-like_sf"/>
</dbReference>
<dbReference type="GO" id="GO:0003677">
    <property type="term" value="F:DNA binding"/>
    <property type="evidence" value="ECO:0007669"/>
    <property type="project" value="UniProtKB-UniRule"/>
</dbReference>
<name>A0A7W6NLK0_9HYPH</name>
<dbReference type="AlphaFoldDB" id="A0A7W6NLK0"/>
<accession>A0A7W6NLK0</accession>
<dbReference type="Proteomes" id="UP000528286">
    <property type="component" value="Unassembled WGS sequence"/>
</dbReference>
<protein>
    <submittedName>
        <fullName evidence="4">AcrR family transcriptional regulator</fullName>
    </submittedName>
</protein>
<comment type="caution">
    <text evidence="4">The sequence shown here is derived from an EMBL/GenBank/DDBJ whole genome shotgun (WGS) entry which is preliminary data.</text>
</comment>
<dbReference type="InterPro" id="IPR001647">
    <property type="entry name" value="HTH_TetR"/>
</dbReference>
<gene>
    <name evidence="4" type="ORF">GGR23_003236</name>
</gene>
<dbReference type="Pfam" id="PF00440">
    <property type="entry name" value="TetR_N"/>
    <property type="match status" value="1"/>
</dbReference>
<dbReference type="Gene3D" id="1.10.357.10">
    <property type="entry name" value="Tetracycline Repressor, domain 2"/>
    <property type="match status" value="1"/>
</dbReference>
<dbReference type="EMBL" id="JACIEZ010000007">
    <property type="protein sequence ID" value="MBB4066023.1"/>
    <property type="molecule type" value="Genomic_DNA"/>
</dbReference>
<feature type="domain" description="HTH tetR-type" evidence="3">
    <location>
        <begin position="6"/>
        <end position="66"/>
    </location>
</feature>
<evidence type="ECO:0000256" key="1">
    <source>
        <dbReference type="ARBA" id="ARBA00023125"/>
    </source>
</evidence>
<evidence type="ECO:0000259" key="3">
    <source>
        <dbReference type="PROSITE" id="PS50977"/>
    </source>
</evidence>
<evidence type="ECO:0000313" key="4">
    <source>
        <dbReference type="EMBL" id="MBB4066023.1"/>
    </source>
</evidence>
<organism evidence="4 5">
    <name type="scientific">Gellertiella hungarica</name>
    <dbReference type="NCBI Taxonomy" id="1572859"/>
    <lineage>
        <taxon>Bacteria</taxon>
        <taxon>Pseudomonadati</taxon>
        <taxon>Pseudomonadota</taxon>
        <taxon>Alphaproteobacteria</taxon>
        <taxon>Hyphomicrobiales</taxon>
        <taxon>Rhizobiaceae</taxon>
        <taxon>Gellertiella</taxon>
    </lineage>
</organism>
<sequence length="186" mass="20567">MARRKSISDEQVLDDLLALAAETGPDGLTFARAGEACGLSPATLVQRYGNREALVEAVLLRAWDRLDALTADADAAVPLTPAGAVELLMRLTPDEQAEAHMTDGLLLLREDIRNPKLRARGAAWGRTLAHALGRRLSEDPELAERRGWQMASLWQGAHVWWAFRREAPAADAIRLMLEDWLADLKR</sequence>
<evidence type="ECO:0000256" key="2">
    <source>
        <dbReference type="PROSITE-ProRule" id="PRU00335"/>
    </source>
</evidence>
<reference evidence="4 5" key="1">
    <citation type="submission" date="2020-08" db="EMBL/GenBank/DDBJ databases">
        <title>Genomic Encyclopedia of Type Strains, Phase IV (KMG-IV): sequencing the most valuable type-strain genomes for metagenomic binning, comparative biology and taxonomic classification.</title>
        <authorList>
            <person name="Goeker M."/>
        </authorList>
    </citation>
    <scope>NUCLEOTIDE SEQUENCE [LARGE SCALE GENOMIC DNA]</scope>
    <source>
        <strain evidence="4 5">DSM 29853</strain>
    </source>
</reference>
<proteinExistence type="predicted"/>
<dbReference type="PROSITE" id="PS50977">
    <property type="entry name" value="HTH_TETR_2"/>
    <property type="match status" value="1"/>
</dbReference>
<feature type="DNA-binding region" description="H-T-H motif" evidence="2">
    <location>
        <begin position="29"/>
        <end position="48"/>
    </location>
</feature>
<keyword evidence="5" id="KW-1185">Reference proteome</keyword>
<dbReference type="SUPFAM" id="SSF46689">
    <property type="entry name" value="Homeodomain-like"/>
    <property type="match status" value="1"/>
</dbReference>